<sequence length="143" mass="14040">MENVDAYAIVYAIDDLESFEFARRILALLVTHVVPDLHSGIGGLASYGSPSISVLGSSSCPVTGGTGSSVGCGGGGGGGVAGGVSVSLRAAVSSRNSSGGGGGVGAGGPGNNKLGTNIFLVANKSDLVRGRQVSQEGKCRIDW</sequence>
<gene>
    <name evidence="1" type="ORF">PXEA_LOCUS23724</name>
</gene>
<name>A0A3S5AIM8_9PLAT</name>
<protein>
    <submittedName>
        <fullName evidence="1">Uncharacterized protein</fullName>
    </submittedName>
</protein>
<dbReference type="Proteomes" id="UP000784294">
    <property type="component" value="Unassembled WGS sequence"/>
</dbReference>
<keyword evidence="2" id="KW-1185">Reference proteome</keyword>
<dbReference type="InterPro" id="IPR027417">
    <property type="entry name" value="P-loop_NTPase"/>
</dbReference>
<organism evidence="1 2">
    <name type="scientific">Protopolystoma xenopodis</name>
    <dbReference type="NCBI Taxonomy" id="117903"/>
    <lineage>
        <taxon>Eukaryota</taxon>
        <taxon>Metazoa</taxon>
        <taxon>Spiralia</taxon>
        <taxon>Lophotrochozoa</taxon>
        <taxon>Platyhelminthes</taxon>
        <taxon>Monogenea</taxon>
        <taxon>Polyopisthocotylea</taxon>
        <taxon>Polystomatidea</taxon>
        <taxon>Polystomatidae</taxon>
        <taxon>Protopolystoma</taxon>
    </lineage>
</organism>
<accession>A0A3S5AIM8</accession>
<dbReference type="SUPFAM" id="SSF52540">
    <property type="entry name" value="P-loop containing nucleoside triphosphate hydrolases"/>
    <property type="match status" value="1"/>
</dbReference>
<dbReference type="AlphaFoldDB" id="A0A3S5AIM8"/>
<dbReference type="EMBL" id="CAAALY010110973">
    <property type="protein sequence ID" value="VEL30284.1"/>
    <property type="molecule type" value="Genomic_DNA"/>
</dbReference>
<dbReference type="Gene3D" id="3.40.50.300">
    <property type="entry name" value="P-loop containing nucleotide triphosphate hydrolases"/>
    <property type="match status" value="1"/>
</dbReference>
<reference evidence="1" key="1">
    <citation type="submission" date="2018-11" db="EMBL/GenBank/DDBJ databases">
        <authorList>
            <consortium name="Pathogen Informatics"/>
        </authorList>
    </citation>
    <scope>NUCLEOTIDE SEQUENCE</scope>
</reference>
<proteinExistence type="predicted"/>
<evidence type="ECO:0000313" key="1">
    <source>
        <dbReference type="EMBL" id="VEL30284.1"/>
    </source>
</evidence>
<evidence type="ECO:0000313" key="2">
    <source>
        <dbReference type="Proteomes" id="UP000784294"/>
    </source>
</evidence>
<comment type="caution">
    <text evidence="1">The sequence shown here is derived from an EMBL/GenBank/DDBJ whole genome shotgun (WGS) entry which is preliminary data.</text>
</comment>